<dbReference type="GeneID" id="19200743"/>
<evidence type="ECO:0000313" key="2">
    <source>
        <dbReference type="Proteomes" id="UP000053558"/>
    </source>
</evidence>
<dbReference type="RefSeq" id="XP_007765100.1">
    <property type="nucleotide sequence ID" value="XM_007766910.1"/>
</dbReference>
<reference evidence="2" key="1">
    <citation type="journal article" date="2012" name="Science">
        <title>The Paleozoic origin of enzymatic lignin decomposition reconstructed from 31 fungal genomes.</title>
        <authorList>
            <person name="Floudas D."/>
            <person name="Binder M."/>
            <person name="Riley R."/>
            <person name="Barry K."/>
            <person name="Blanchette R.A."/>
            <person name="Henrissat B."/>
            <person name="Martinez A.T."/>
            <person name="Otillar R."/>
            <person name="Spatafora J.W."/>
            <person name="Yadav J.S."/>
            <person name="Aerts A."/>
            <person name="Benoit I."/>
            <person name="Boyd A."/>
            <person name="Carlson A."/>
            <person name="Copeland A."/>
            <person name="Coutinho P.M."/>
            <person name="de Vries R.P."/>
            <person name="Ferreira P."/>
            <person name="Findley K."/>
            <person name="Foster B."/>
            <person name="Gaskell J."/>
            <person name="Glotzer D."/>
            <person name="Gorecki P."/>
            <person name="Heitman J."/>
            <person name="Hesse C."/>
            <person name="Hori C."/>
            <person name="Igarashi K."/>
            <person name="Jurgens J.A."/>
            <person name="Kallen N."/>
            <person name="Kersten P."/>
            <person name="Kohler A."/>
            <person name="Kuees U."/>
            <person name="Kumar T.K.A."/>
            <person name="Kuo A."/>
            <person name="LaButti K."/>
            <person name="Larrondo L.F."/>
            <person name="Lindquist E."/>
            <person name="Ling A."/>
            <person name="Lombard V."/>
            <person name="Lucas S."/>
            <person name="Lundell T."/>
            <person name="Martin R."/>
            <person name="McLaughlin D.J."/>
            <person name="Morgenstern I."/>
            <person name="Morin E."/>
            <person name="Murat C."/>
            <person name="Nagy L.G."/>
            <person name="Nolan M."/>
            <person name="Ohm R.A."/>
            <person name="Patyshakuliyeva A."/>
            <person name="Rokas A."/>
            <person name="Ruiz-Duenas F.J."/>
            <person name="Sabat G."/>
            <person name="Salamov A."/>
            <person name="Samejima M."/>
            <person name="Schmutz J."/>
            <person name="Slot J.C."/>
            <person name="St John F."/>
            <person name="Stenlid J."/>
            <person name="Sun H."/>
            <person name="Sun S."/>
            <person name="Syed K."/>
            <person name="Tsang A."/>
            <person name="Wiebenga A."/>
            <person name="Young D."/>
            <person name="Pisabarro A."/>
            <person name="Eastwood D.C."/>
            <person name="Martin F."/>
            <person name="Cullen D."/>
            <person name="Grigoriev I.V."/>
            <person name="Hibbett D.S."/>
        </authorList>
    </citation>
    <scope>NUCLEOTIDE SEQUENCE [LARGE SCALE GENOMIC DNA]</scope>
    <source>
        <strain evidence="2">RWD-64-598 SS2</strain>
    </source>
</reference>
<dbReference type="AlphaFoldDB" id="A0A5M3N2S6"/>
<keyword evidence="2" id="KW-1185">Reference proteome</keyword>
<sequence length="101" mass="11272">MHRVSQRFAQGYLGSLKSSSAWGKQTFSIRPALPHLANAMRSADSKRRAFAAETQRRFMTGARKTDLSFHSVFNIRKTSPALAPTMTRIHSCLLPQVHGDS</sequence>
<evidence type="ECO:0000313" key="1">
    <source>
        <dbReference type="EMBL" id="EIW85689.1"/>
    </source>
</evidence>
<accession>A0A5M3N2S6</accession>
<dbReference type="EMBL" id="JH711574">
    <property type="protein sequence ID" value="EIW85689.1"/>
    <property type="molecule type" value="Genomic_DNA"/>
</dbReference>
<comment type="caution">
    <text evidence="1">The sequence shown here is derived from an EMBL/GenBank/DDBJ whole genome shotgun (WGS) entry which is preliminary data.</text>
</comment>
<dbReference type="KEGG" id="cput:CONPUDRAFT_135324"/>
<name>A0A5M3N2S6_CONPW</name>
<gene>
    <name evidence="1" type="ORF">CONPUDRAFT_135324</name>
</gene>
<organism evidence="1 2">
    <name type="scientific">Coniophora puteana (strain RWD-64-598)</name>
    <name type="common">Brown rot fungus</name>
    <dbReference type="NCBI Taxonomy" id="741705"/>
    <lineage>
        <taxon>Eukaryota</taxon>
        <taxon>Fungi</taxon>
        <taxon>Dikarya</taxon>
        <taxon>Basidiomycota</taxon>
        <taxon>Agaricomycotina</taxon>
        <taxon>Agaricomycetes</taxon>
        <taxon>Agaricomycetidae</taxon>
        <taxon>Boletales</taxon>
        <taxon>Coniophorineae</taxon>
        <taxon>Coniophoraceae</taxon>
        <taxon>Coniophora</taxon>
    </lineage>
</organism>
<protein>
    <submittedName>
        <fullName evidence="1">Uncharacterized protein</fullName>
    </submittedName>
</protein>
<dbReference type="Proteomes" id="UP000053558">
    <property type="component" value="Unassembled WGS sequence"/>
</dbReference>
<proteinExistence type="predicted"/>